<evidence type="ECO:0000313" key="2">
    <source>
        <dbReference type="Proteomes" id="UP000215261"/>
    </source>
</evidence>
<reference evidence="1 2" key="1">
    <citation type="submission" date="2016-03" db="EMBL/GenBank/DDBJ databases">
        <title>Sequencing of Lactobacillus Species from Commercial Turkeys.</title>
        <authorList>
            <person name="Johnson T.J."/>
            <person name="Youmans B.P."/>
            <person name="Case K.A."/>
        </authorList>
    </citation>
    <scope>NUCLEOTIDE SEQUENCE [LARGE SCALE GENOMIC DNA]</scope>
    <source>
        <strain evidence="1 2">UMNLA1</strain>
    </source>
</reference>
<dbReference type="AlphaFoldDB" id="A0A226RRV5"/>
<accession>A0A226RRV5</accession>
<dbReference type="EMBL" id="LUGO01000086">
    <property type="protein sequence ID" value="OXS37924.1"/>
    <property type="molecule type" value="Genomic_DNA"/>
</dbReference>
<dbReference type="Proteomes" id="UP000215261">
    <property type="component" value="Unassembled WGS sequence"/>
</dbReference>
<dbReference type="RefSeq" id="WP_089144755.1">
    <property type="nucleotide sequence ID" value="NZ_BLAM01000061.1"/>
</dbReference>
<proteinExistence type="predicted"/>
<protein>
    <submittedName>
        <fullName evidence="1">Uncharacterized protein</fullName>
    </submittedName>
</protein>
<gene>
    <name evidence="1" type="ORF">AYP69_01300</name>
</gene>
<organism evidence="1 2">
    <name type="scientific">Ligilactobacillus agilis</name>
    <dbReference type="NCBI Taxonomy" id="1601"/>
    <lineage>
        <taxon>Bacteria</taxon>
        <taxon>Bacillati</taxon>
        <taxon>Bacillota</taxon>
        <taxon>Bacilli</taxon>
        <taxon>Lactobacillales</taxon>
        <taxon>Lactobacillaceae</taxon>
        <taxon>Ligilactobacillus</taxon>
    </lineage>
</organism>
<comment type="caution">
    <text evidence="1">The sequence shown here is derived from an EMBL/GenBank/DDBJ whole genome shotgun (WGS) entry which is preliminary data.</text>
</comment>
<name>A0A226RRV5_9LACO</name>
<evidence type="ECO:0000313" key="1">
    <source>
        <dbReference type="EMBL" id="OXS37924.1"/>
    </source>
</evidence>
<sequence>MPFDLGVTDNVVMIKFVQKTSKVTNKIYHFKASPTDIKQLQQLVGRKIVVSGHYQKPQRALLVGTKHIARTKLNDLTVLTWYQNIKPW</sequence>